<accession>A0ACC3DLW5</accession>
<feature type="non-terminal residue" evidence="1">
    <location>
        <position position="359"/>
    </location>
</feature>
<dbReference type="Proteomes" id="UP001186974">
    <property type="component" value="Unassembled WGS sequence"/>
</dbReference>
<proteinExistence type="predicted"/>
<sequence length="359" mass="39968">MAQEPLLATPKPAPDLKIPSSNSTVKVSCIDSTSRIGVEISAFLEPNIKGHQWLHCPAFSYLIQHPSGKNLLFDLGVRKDWENLPPALVKRIHDKGWYANVEKNVAEILDDNGVKRDNIDSIIWSHYHWDHTGDPSTFPSSTSLVVGPGFKSKYVPGYPKNQDAPVLDSDWQGRELREIEFADGGPKIGRFKAHDWFADGSFYLLDTPGHTIGHMCGLARTRSNPDAFVFMGGDACHHGGEFRPTQYLPLPQSISPSPFASETEEARREPAMRTARSICPGSLFQDVHPAKSATEPFYQPTAEVSWDVELARWVVGGMEEFDAQENVLIGIAHDTEFIGNVPMFPEDLSNWQKTGCKEK</sequence>
<gene>
    <name evidence="1" type="ORF">LTS18_010150</name>
</gene>
<name>A0ACC3DLW5_9PEZI</name>
<keyword evidence="2" id="KW-1185">Reference proteome</keyword>
<protein>
    <submittedName>
        <fullName evidence="1">Uncharacterized protein</fullName>
    </submittedName>
</protein>
<evidence type="ECO:0000313" key="2">
    <source>
        <dbReference type="Proteomes" id="UP001186974"/>
    </source>
</evidence>
<organism evidence="1 2">
    <name type="scientific">Coniosporium uncinatum</name>
    <dbReference type="NCBI Taxonomy" id="93489"/>
    <lineage>
        <taxon>Eukaryota</taxon>
        <taxon>Fungi</taxon>
        <taxon>Dikarya</taxon>
        <taxon>Ascomycota</taxon>
        <taxon>Pezizomycotina</taxon>
        <taxon>Dothideomycetes</taxon>
        <taxon>Dothideomycetes incertae sedis</taxon>
        <taxon>Coniosporium</taxon>
    </lineage>
</organism>
<evidence type="ECO:0000313" key="1">
    <source>
        <dbReference type="EMBL" id="KAK3077480.1"/>
    </source>
</evidence>
<reference evidence="1" key="1">
    <citation type="submission" date="2024-09" db="EMBL/GenBank/DDBJ databases">
        <title>Black Yeasts Isolated from many extreme environments.</title>
        <authorList>
            <person name="Coleine C."/>
            <person name="Stajich J.E."/>
            <person name="Selbmann L."/>
        </authorList>
    </citation>
    <scope>NUCLEOTIDE SEQUENCE</scope>
    <source>
        <strain evidence="1">CCFEE 5737</strain>
    </source>
</reference>
<comment type="caution">
    <text evidence="1">The sequence shown here is derived from an EMBL/GenBank/DDBJ whole genome shotgun (WGS) entry which is preliminary data.</text>
</comment>
<dbReference type="EMBL" id="JAWDJW010002813">
    <property type="protein sequence ID" value="KAK3077480.1"/>
    <property type="molecule type" value="Genomic_DNA"/>
</dbReference>